<keyword evidence="2" id="KW-1185">Reference proteome</keyword>
<gene>
    <name evidence="1" type="ORF">pVp-1_0066</name>
</gene>
<dbReference type="RefSeq" id="YP_007007889.1">
    <property type="nucleotide sequence ID" value="NC_019529.1"/>
</dbReference>
<protein>
    <submittedName>
        <fullName evidence="1">Uncharacterized protein</fullName>
    </submittedName>
</protein>
<reference evidence="1 2" key="1">
    <citation type="journal article" date="2012" name="J. Virol.">
        <title>Complete Genome Sequence of a Novel Marine Siphovirus, pVp-1, Infecting Vibrio parahaemolyticus.</title>
        <authorList>
            <person name="Kim J.H."/>
            <person name="Jun J.W."/>
            <person name="Choresca C.H."/>
            <person name="Shin S.P."/>
            <person name="Han J.E."/>
            <person name="Park S.C."/>
        </authorList>
    </citation>
    <scope>NUCLEOTIDE SEQUENCE [LARGE SCALE GENOMIC DNA]</scope>
</reference>
<evidence type="ECO:0000313" key="1">
    <source>
        <dbReference type="EMBL" id="AFB83923.1"/>
    </source>
</evidence>
<proteinExistence type="predicted"/>
<sequence length="101" mass="11263">MKNVVISESLFKAMMEQLSYWADYCDDSEGYLAALMDEVQEVASTKEPRTIGLFDKLPEPTSTEDVVIQGTGTLQKVWKVSDATPRGKADKVFVWKLVGIS</sequence>
<accession>H6WXF7</accession>
<evidence type="ECO:0000313" key="2">
    <source>
        <dbReference type="Proteomes" id="UP000007520"/>
    </source>
</evidence>
<dbReference type="Proteomes" id="UP000007520">
    <property type="component" value="Segment"/>
</dbReference>
<dbReference type="GeneID" id="14013332"/>
<name>H6WXF7_9CAUD</name>
<organism evidence="1 2">
    <name type="scientific">Vibrio phage pVp-1</name>
    <dbReference type="NCBI Taxonomy" id="1150989"/>
    <lineage>
        <taxon>Viruses</taxon>
        <taxon>Duplodnaviria</taxon>
        <taxon>Heunggongvirae</taxon>
        <taxon>Uroviricota</taxon>
        <taxon>Caudoviricetes</taxon>
        <taxon>Demerecviridae</taxon>
        <taxon>Ermolyevavirinae</taxon>
        <taxon>Vipunavirus</taxon>
        <taxon>Vipunavirus pVp1</taxon>
    </lineage>
</organism>
<dbReference type="EMBL" id="JQ340389">
    <property type="protein sequence ID" value="AFB83923.1"/>
    <property type="molecule type" value="Genomic_DNA"/>
</dbReference>
<dbReference type="KEGG" id="vg:14013332"/>